<keyword evidence="5" id="KW-0472">Membrane</keyword>
<dbReference type="CDD" id="cd03784">
    <property type="entry name" value="GT1_Gtf-like"/>
    <property type="match status" value="1"/>
</dbReference>
<dbReference type="SUPFAM" id="SSF53756">
    <property type="entry name" value="UDP-Glycosyltransferase/glycogen phosphorylase"/>
    <property type="match status" value="1"/>
</dbReference>
<gene>
    <name evidence="7" type="ORF">ODALV1_LOCUS27010</name>
</gene>
<dbReference type="InterPro" id="IPR050271">
    <property type="entry name" value="UDP-glycosyltransferase"/>
</dbReference>
<evidence type="ECO:0000256" key="3">
    <source>
        <dbReference type="ARBA" id="ARBA00022679"/>
    </source>
</evidence>
<dbReference type="InterPro" id="IPR002213">
    <property type="entry name" value="UDP_glucos_trans"/>
</dbReference>
<evidence type="ECO:0000313" key="7">
    <source>
        <dbReference type="EMBL" id="CAL8137636.1"/>
    </source>
</evidence>
<feature type="chain" id="PRO_5045430968" description="UDP-glucuronosyltransferase" evidence="6">
    <location>
        <begin position="23"/>
        <end position="537"/>
    </location>
</feature>
<organism evidence="7 8">
    <name type="scientific">Orchesella dallaii</name>
    <dbReference type="NCBI Taxonomy" id="48710"/>
    <lineage>
        <taxon>Eukaryota</taxon>
        <taxon>Metazoa</taxon>
        <taxon>Ecdysozoa</taxon>
        <taxon>Arthropoda</taxon>
        <taxon>Hexapoda</taxon>
        <taxon>Collembola</taxon>
        <taxon>Entomobryomorpha</taxon>
        <taxon>Entomobryoidea</taxon>
        <taxon>Orchesellidae</taxon>
        <taxon>Orchesellinae</taxon>
        <taxon>Orchesella</taxon>
    </lineage>
</organism>
<dbReference type="Pfam" id="PF00201">
    <property type="entry name" value="UDPGT"/>
    <property type="match status" value="1"/>
</dbReference>
<dbReference type="Proteomes" id="UP001642540">
    <property type="component" value="Unassembled WGS sequence"/>
</dbReference>
<keyword evidence="2 4" id="KW-0328">Glycosyltransferase</keyword>
<feature type="signal peptide" evidence="6">
    <location>
        <begin position="1"/>
        <end position="22"/>
    </location>
</feature>
<evidence type="ECO:0008006" key="9">
    <source>
        <dbReference type="Google" id="ProtNLM"/>
    </source>
</evidence>
<evidence type="ECO:0000313" key="8">
    <source>
        <dbReference type="Proteomes" id="UP001642540"/>
    </source>
</evidence>
<keyword evidence="5" id="KW-1133">Transmembrane helix</keyword>
<dbReference type="PANTHER" id="PTHR48043">
    <property type="entry name" value="EG:EG0003.4 PROTEIN-RELATED"/>
    <property type="match status" value="1"/>
</dbReference>
<keyword evidence="5" id="KW-0812">Transmembrane</keyword>
<keyword evidence="3 4" id="KW-0808">Transferase</keyword>
<evidence type="ECO:0000256" key="5">
    <source>
        <dbReference type="SAM" id="Phobius"/>
    </source>
</evidence>
<evidence type="ECO:0000256" key="6">
    <source>
        <dbReference type="SAM" id="SignalP"/>
    </source>
</evidence>
<proteinExistence type="inferred from homology"/>
<dbReference type="EMBL" id="CAXLJM020000118">
    <property type="protein sequence ID" value="CAL8137636.1"/>
    <property type="molecule type" value="Genomic_DNA"/>
</dbReference>
<name>A0ABP1RWZ7_9HEXA</name>
<sequence>MKSFPIHLLWLTFLNVPLACRGENILVYGAIATPSIRISMMPYMEALADKGHNVTYVTNIKAVDNFSKHPGIHEYLPKKWTALLSSSWEEEETFYSVRKNKGMIKSWYELPNLGVTACENLYSDSEFVEWVKSSNFDLVIVESLVNECGYGLAHLFGAKLIVYCSTTILPPFNDALGFPVESPYISDFIFNFPPGNQMSFLERFVNAINPVVYTLIRRHFYLPSLEEITKKGLGLTELPSFADIEKNASLVMLTTHFSLDYPRSMPPNAILVGGAVVSKMKKPLAKDLKEFIDQSDNGFVYISFGSLAEFTSLEESVQQEFLGAVVKFSNVRFVWKSSNPIKADLPSHIFVTKWVPQQTLLAHPKIKAFITHAGMGSITEAIHFSVPMICTPIMAEQDLNARMVASRGAGIVLEIVGLKSEELEHAISEVLNNEKYRNGMTKMTELFNDRQVSPLENAVWWTEYILRHDDSNSWLRSPSVDQSWWIIRQIDVWITAFLIVMSVLIIFTYILYMCLRNIASLLRNNRRMANTIRKKTE</sequence>
<protein>
    <recommendedName>
        <fullName evidence="9">UDP-glucuronosyltransferase</fullName>
    </recommendedName>
</protein>
<comment type="similarity">
    <text evidence="1 4">Belongs to the UDP-glycosyltransferase family.</text>
</comment>
<comment type="caution">
    <text evidence="7">The sequence shown here is derived from an EMBL/GenBank/DDBJ whole genome shotgun (WGS) entry which is preliminary data.</text>
</comment>
<evidence type="ECO:0000256" key="1">
    <source>
        <dbReference type="ARBA" id="ARBA00009995"/>
    </source>
</evidence>
<evidence type="ECO:0000256" key="2">
    <source>
        <dbReference type="ARBA" id="ARBA00022676"/>
    </source>
</evidence>
<reference evidence="7 8" key="1">
    <citation type="submission" date="2024-08" db="EMBL/GenBank/DDBJ databases">
        <authorList>
            <person name="Cucini C."/>
            <person name="Frati F."/>
        </authorList>
    </citation>
    <scope>NUCLEOTIDE SEQUENCE [LARGE SCALE GENOMIC DNA]</scope>
</reference>
<evidence type="ECO:0000256" key="4">
    <source>
        <dbReference type="RuleBase" id="RU003718"/>
    </source>
</evidence>
<keyword evidence="6" id="KW-0732">Signal</keyword>
<keyword evidence="8" id="KW-1185">Reference proteome</keyword>
<dbReference type="Gene3D" id="3.40.50.2000">
    <property type="entry name" value="Glycogen Phosphorylase B"/>
    <property type="match status" value="2"/>
</dbReference>
<accession>A0ABP1RWZ7</accession>
<dbReference type="InterPro" id="IPR035595">
    <property type="entry name" value="UDP_glycos_trans_CS"/>
</dbReference>
<feature type="transmembrane region" description="Helical" evidence="5">
    <location>
        <begin position="492"/>
        <end position="515"/>
    </location>
</feature>
<dbReference type="PROSITE" id="PS00375">
    <property type="entry name" value="UDPGT"/>
    <property type="match status" value="1"/>
</dbReference>
<dbReference type="PANTHER" id="PTHR48043:SF145">
    <property type="entry name" value="FI06409P-RELATED"/>
    <property type="match status" value="1"/>
</dbReference>